<dbReference type="InterPro" id="IPR036526">
    <property type="entry name" value="C-N_Hydrolase_sf"/>
</dbReference>
<evidence type="ECO:0000313" key="12">
    <source>
        <dbReference type="Proteomes" id="UP000254808"/>
    </source>
</evidence>
<dbReference type="PANTHER" id="PTHR38686">
    <property type="entry name" value="APOLIPOPROTEIN N-ACYLTRANSFERASE"/>
    <property type="match status" value="1"/>
</dbReference>
<feature type="transmembrane region" description="Helical" evidence="9">
    <location>
        <begin position="110"/>
        <end position="128"/>
    </location>
</feature>
<feature type="transmembrane region" description="Helical" evidence="9">
    <location>
        <begin position="79"/>
        <end position="103"/>
    </location>
</feature>
<keyword evidence="5 9" id="KW-0812">Transmembrane</keyword>
<dbReference type="KEGG" id="cprv:CYPRO_1974"/>
<evidence type="ECO:0000256" key="7">
    <source>
        <dbReference type="ARBA" id="ARBA00023136"/>
    </source>
</evidence>
<evidence type="ECO:0000256" key="3">
    <source>
        <dbReference type="ARBA" id="ARBA00022475"/>
    </source>
</evidence>
<dbReference type="EMBL" id="CP027806">
    <property type="protein sequence ID" value="AXJ01224.1"/>
    <property type="molecule type" value="Genomic_DNA"/>
</dbReference>
<dbReference type="PROSITE" id="PS50263">
    <property type="entry name" value="CN_HYDROLASE"/>
    <property type="match status" value="1"/>
</dbReference>
<dbReference type="PANTHER" id="PTHR38686:SF1">
    <property type="entry name" value="APOLIPOPROTEIN N-ACYLTRANSFERASE"/>
    <property type="match status" value="1"/>
</dbReference>
<comment type="similarity">
    <text evidence="2 9">Belongs to the CN hydrolase family. Apolipoprotein N-acyltransferase subfamily.</text>
</comment>
<evidence type="ECO:0000256" key="6">
    <source>
        <dbReference type="ARBA" id="ARBA00022989"/>
    </source>
</evidence>
<sequence length="531" mass="59828">MPDFLFRLSKWQLSLAAGLLMGLSFSPFPFPFLLFPAFILMLRLSALSNTYREAAYHSYPAFLLWNIITTYWLTMATVIGGVAAILANSAIMSLVFGLMHLCLRRISNRTFAYTAAAAIWVSYEWLHLHWDLAWPWLVLANAWATWTFAVQYIEFTGFLSVSFLTLLIAFLAGKGLGADQQTSIRPALNGSTAHPPKPDKHALATAAGLWLGSIILSLLILWRTDFTPEGHTHVVVAQPNYDSYLPLAGYDDTTTPLLELTAMLDSVVTANTHIMFWPENALMGRVSQLNRSSNDLHILQKAAQWNVPVITGAAFFMYYQDEDPPRVHRTDYLGRPFNIFNSAVGFFPDGSFEHYNKIRLVPIVERLPFAHTLSRLPLPLDWGDVTGFGRGERMHVFEATNGTLAPAVVCYDSVFPAVVRESVRMGAGFIAVITNDGWWGRTSGHLQHYEFARLRAIELRRAVVRSANNGISGMITPDGRPHTRTEYWTRTAFELEVPTHTRLTLYARFGDWFSWLMLLISILGLSLAYRK</sequence>
<comment type="catalytic activity">
    <reaction evidence="9">
        <text>N-terminal S-1,2-diacyl-sn-glyceryl-L-cysteinyl-[lipoprotein] + a glycerophospholipid = N-acyl-S-1,2-diacyl-sn-glyceryl-L-cysteinyl-[lipoprotein] + a 2-acyl-sn-glycero-3-phospholipid + H(+)</text>
        <dbReference type="Rhea" id="RHEA:48228"/>
        <dbReference type="Rhea" id="RHEA-COMP:14681"/>
        <dbReference type="Rhea" id="RHEA-COMP:14684"/>
        <dbReference type="ChEBI" id="CHEBI:15378"/>
        <dbReference type="ChEBI" id="CHEBI:136912"/>
        <dbReference type="ChEBI" id="CHEBI:140656"/>
        <dbReference type="ChEBI" id="CHEBI:140657"/>
        <dbReference type="ChEBI" id="CHEBI:140660"/>
        <dbReference type="EC" id="2.3.1.269"/>
    </reaction>
</comment>
<protein>
    <recommendedName>
        <fullName evidence="9">Apolipoprotein N-acyltransferase</fullName>
        <shortName evidence="9">ALP N-acyltransferase</shortName>
        <ecNumber evidence="9">2.3.1.269</ecNumber>
    </recommendedName>
</protein>
<dbReference type="UniPathway" id="UPA00666"/>
<evidence type="ECO:0000259" key="10">
    <source>
        <dbReference type="PROSITE" id="PS50263"/>
    </source>
</evidence>
<keyword evidence="8 9" id="KW-0012">Acyltransferase</keyword>
<dbReference type="InterPro" id="IPR004563">
    <property type="entry name" value="Apolipo_AcylTrfase"/>
</dbReference>
<feature type="transmembrane region" description="Helical" evidence="9">
    <location>
        <begin position="20"/>
        <end position="42"/>
    </location>
</feature>
<dbReference type="AlphaFoldDB" id="A0A345UL72"/>
<feature type="transmembrane region" description="Helical" evidence="9">
    <location>
        <begin position="148"/>
        <end position="172"/>
    </location>
</feature>
<evidence type="ECO:0000256" key="8">
    <source>
        <dbReference type="ARBA" id="ARBA00023315"/>
    </source>
</evidence>
<feature type="transmembrane region" description="Helical" evidence="9">
    <location>
        <begin position="512"/>
        <end position="529"/>
    </location>
</feature>
<comment type="subcellular location">
    <subcellularLocation>
        <location evidence="1 9">Cell membrane</location>
        <topology evidence="1 9">Multi-pass membrane protein</topology>
    </subcellularLocation>
</comment>
<organism evidence="11 12">
    <name type="scientific">Cyclonatronum proteinivorum</name>
    <dbReference type="NCBI Taxonomy" id="1457365"/>
    <lineage>
        <taxon>Bacteria</taxon>
        <taxon>Pseudomonadati</taxon>
        <taxon>Balneolota</taxon>
        <taxon>Balneolia</taxon>
        <taxon>Balneolales</taxon>
        <taxon>Cyclonatronaceae</taxon>
        <taxon>Cyclonatronum</taxon>
    </lineage>
</organism>
<dbReference type="InterPro" id="IPR003010">
    <property type="entry name" value="C-N_Hydrolase"/>
</dbReference>
<keyword evidence="6 9" id="KW-1133">Transmembrane helix</keyword>
<feature type="transmembrane region" description="Helical" evidence="9">
    <location>
        <begin position="202"/>
        <end position="222"/>
    </location>
</feature>
<evidence type="ECO:0000256" key="9">
    <source>
        <dbReference type="HAMAP-Rule" id="MF_01148"/>
    </source>
</evidence>
<dbReference type="Pfam" id="PF20154">
    <property type="entry name" value="LNT_N"/>
    <property type="match status" value="1"/>
</dbReference>
<dbReference type="SUPFAM" id="SSF56317">
    <property type="entry name" value="Carbon-nitrogen hydrolase"/>
    <property type="match status" value="1"/>
</dbReference>
<dbReference type="Gene3D" id="3.60.110.10">
    <property type="entry name" value="Carbon-nitrogen hydrolase"/>
    <property type="match status" value="1"/>
</dbReference>
<evidence type="ECO:0000256" key="2">
    <source>
        <dbReference type="ARBA" id="ARBA00010065"/>
    </source>
</evidence>
<dbReference type="Pfam" id="PF00795">
    <property type="entry name" value="CN_hydrolase"/>
    <property type="match status" value="1"/>
</dbReference>
<keyword evidence="12" id="KW-1185">Reference proteome</keyword>
<dbReference type="InterPro" id="IPR045378">
    <property type="entry name" value="LNT_N"/>
</dbReference>
<keyword evidence="3 9" id="KW-1003">Cell membrane</keyword>
<dbReference type="GO" id="GO:0042158">
    <property type="term" value="P:lipoprotein biosynthetic process"/>
    <property type="evidence" value="ECO:0007669"/>
    <property type="project" value="UniProtKB-UniRule"/>
</dbReference>
<feature type="transmembrane region" description="Helical" evidence="9">
    <location>
        <begin position="54"/>
        <end position="73"/>
    </location>
</feature>
<evidence type="ECO:0000256" key="5">
    <source>
        <dbReference type="ARBA" id="ARBA00022692"/>
    </source>
</evidence>
<evidence type="ECO:0000256" key="1">
    <source>
        <dbReference type="ARBA" id="ARBA00004651"/>
    </source>
</evidence>
<dbReference type="CDD" id="cd07571">
    <property type="entry name" value="ALP_N-acyl_transferase"/>
    <property type="match status" value="1"/>
</dbReference>
<dbReference type="EC" id="2.3.1.269" evidence="9"/>
<keyword evidence="7 9" id="KW-0472">Membrane</keyword>
<accession>A0A345UL72</accession>
<name>A0A345UL72_9BACT</name>
<dbReference type="NCBIfam" id="TIGR00546">
    <property type="entry name" value="lnt"/>
    <property type="match status" value="1"/>
</dbReference>
<evidence type="ECO:0000256" key="4">
    <source>
        <dbReference type="ARBA" id="ARBA00022679"/>
    </source>
</evidence>
<feature type="domain" description="CN hydrolase" evidence="10">
    <location>
        <begin position="237"/>
        <end position="505"/>
    </location>
</feature>
<dbReference type="RefSeq" id="WP_164682679.1">
    <property type="nucleotide sequence ID" value="NZ_CP027806.1"/>
</dbReference>
<dbReference type="Proteomes" id="UP000254808">
    <property type="component" value="Chromosome"/>
</dbReference>
<dbReference type="GO" id="GO:0016410">
    <property type="term" value="F:N-acyltransferase activity"/>
    <property type="evidence" value="ECO:0007669"/>
    <property type="project" value="UniProtKB-UniRule"/>
</dbReference>
<comment type="pathway">
    <text evidence="9">Protein modification; lipoprotein biosynthesis (N-acyl transfer).</text>
</comment>
<proteinExistence type="inferred from homology"/>
<dbReference type="GO" id="GO:0005886">
    <property type="term" value="C:plasma membrane"/>
    <property type="evidence" value="ECO:0007669"/>
    <property type="project" value="UniProtKB-SubCell"/>
</dbReference>
<dbReference type="HAMAP" id="MF_01148">
    <property type="entry name" value="Lnt"/>
    <property type="match status" value="1"/>
</dbReference>
<keyword evidence="4 9" id="KW-0808">Transferase</keyword>
<keyword evidence="11" id="KW-0449">Lipoprotein</keyword>
<reference evidence="11 12" key="1">
    <citation type="submission" date="2018-03" db="EMBL/GenBank/DDBJ databases">
        <title>Phenotypic and genomic properties of Cyclonatronum proteinivorum gen. nov., sp. nov., a haloalkaliphilic bacteroidete from soda lakes possessing Na+-translocating rhodopsin.</title>
        <authorList>
            <person name="Toshchakov S.V."/>
            <person name="Korzhenkov A."/>
            <person name="Samarov N.I."/>
            <person name="Kublanov I.V."/>
            <person name="Muntyan M.S."/>
            <person name="Sorokin D.Y."/>
        </authorList>
    </citation>
    <scope>NUCLEOTIDE SEQUENCE [LARGE SCALE GENOMIC DNA]</scope>
    <source>
        <strain evidence="11 12">Omega</strain>
    </source>
</reference>
<evidence type="ECO:0000313" key="11">
    <source>
        <dbReference type="EMBL" id="AXJ01224.1"/>
    </source>
</evidence>
<comment type="function">
    <text evidence="9">Catalyzes the phospholipid dependent N-acylation of the N-terminal cysteine of apolipoprotein, the last step in lipoprotein maturation.</text>
</comment>
<gene>
    <name evidence="9" type="primary">lnt</name>
    <name evidence="11" type="ORF">CYPRO_1974</name>
</gene>